<keyword evidence="8 11" id="KW-1133">Transmembrane helix</keyword>
<accession>A0A4S3B771</accession>
<dbReference type="GO" id="GO:0005886">
    <property type="term" value="C:plasma membrane"/>
    <property type="evidence" value="ECO:0007669"/>
    <property type="project" value="TreeGrafter"/>
</dbReference>
<dbReference type="EMBL" id="SDGV01000001">
    <property type="protein sequence ID" value="THB62297.1"/>
    <property type="molecule type" value="Genomic_DNA"/>
</dbReference>
<dbReference type="InterPro" id="IPR003594">
    <property type="entry name" value="HATPase_dom"/>
</dbReference>
<name>A0A4S3B771_9ENTE</name>
<evidence type="ECO:0000256" key="6">
    <source>
        <dbReference type="ARBA" id="ARBA00022692"/>
    </source>
</evidence>
<protein>
    <recommendedName>
        <fullName evidence="3">histidine kinase</fullName>
        <ecNumber evidence="3">2.7.13.3</ecNumber>
    </recommendedName>
</protein>
<organism evidence="13 14">
    <name type="scientific">Vagococcus silagei</name>
    <dbReference type="NCBI Taxonomy" id="2508885"/>
    <lineage>
        <taxon>Bacteria</taxon>
        <taxon>Bacillati</taxon>
        <taxon>Bacillota</taxon>
        <taxon>Bacilli</taxon>
        <taxon>Lactobacillales</taxon>
        <taxon>Enterococcaceae</taxon>
        <taxon>Vagococcus</taxon>
    </lineage>
</organism>
<evidence type="ECO:0000256" key="11">
    <source>
        <dbReference type="SAM" id="Phobius"/>
    </source>
</evidence>
<dbReference type="SUPFAM" id="SSF55874">
    <property type="entry name" value="ATPase domain of HSP90 chaperone/DNA topoisomerase II/histidine kinase"/>
    <property type="match status" value="1"/>
</dbReference>
<dbReference type="Pfam" id="PF00512">
    <property type="entry name" value="HisKA"/>
    <property type="match status" value="1"/>
</dbReference>
<dbReference type="CDD" id="cd00075">
    <property type="entry name" value="HATPase"/>
    <property type="match status" value="1"/>
</dbReference>
<evidence type="ECO:0000256" key="5">
    <source>
        <dbReference type="ARBA" id="ARBA00022679"/>
    </source>
</evidence>
<dbReference type="InterPro" id="IPR036890">
    <property type="entry name" value="HATPase_C_sf"/>
</dbReference>
<dbReference type="GO" id="GO:0000155">
    <property type="term" value="F:phosphorelay sensor kinase activity"/>
    <property type="evidence" value="ECO:0007669"/>
    <property type="project" value="InterPro"/>
</dbReference>
<dbReference type="PANTHER" id="PTHR45528:SF11">
    <property type="entry name" value="HISTIDINE KINASE"/>
    <property type="match status" value="1"/>
</dbReference>
<dbReference type="EC" id="2.7.13.3" evidence="3"/>
<dbReference type="InterPro" id="IPR004358">
    <property type="entry name" value="Sig_transdc_His_kin-like_C"/>
</dbReference>
<feature type="transmembrane region" description="Helical" evidence="11">
    <location>
        <begin position="12"/>
        <end position="33"/>
    </location>
</feature>
<dbReference type="InterPro" id="IPR005467">
    <property type="entry name" value="His_kinase_dom"/>
</dbReference>
<evidence type="ECO:0000259" key="12">
    <source>
        <dbReference type="PROSITE" id="PS50109"/>
    </source>
</evidence>
<comment type="caution">
    <text evidence="13">The sequence shown here is derived from an EMBL/GenBank/DDBJ whole genome shotgun (WGS) entry which is preliminary data.</text>
</comment>
<dbReference type="PROSITE" id="PS51257">
    <property type="entry name" value="PROKAR_LIPOPROTEIN"/>
    <property type="match status" value="1"/>
</dbReference>
<dbReference type="FunFam" id="1.10.287.130:FF:000001">
    <property type="entry name" value="Two-component sensor histidine kinase"/>
    <property type="match status" value="1"/>
</dbReference>
<keyword evidence="5" id="KW-0808">Transferase</keyword>
<evidence type="ECO:0000256" key="2">
    <source>
        <dbReference type="ARBA" id="ARBA00004141"/>
    </source>
</evidence>
<evidence type="ECO:0000256" key="3">
    <source>
        <dbReference type="ARBA" id="ARBA00012438"/>
    </source>
</evidence>
<dbReference type="FunFam" id="3.30.565.10:FF:000006">
    <property type="entry name" value="Sensor histidine kinase WalK"/>
    <property type="match status" value="1"/>
</dbReference>
<reference evidence="13 14" key="1">
    <citation type="submission" date="2019-01" db="EMBL/GenBank/DDBJ databases">
        <title>Vagococcus silagei sp. nov. isolated from brewer's grain.</title>
        <authorList>
            <person name="Guu J.-R."/>
        </authorList>
    </citation>
    <scope>NUCLEOTIDE SEQUENCE [LARGE SCALE GENOMIC DNA]</scope>
    <source>
        <strain evidence="13 14">2B-2</strain>
    </source>
</reference>
<dbReference type="CDD" id="cd00082">
    <property type="entry name" value="HisKA"/>
    <property type="match status" value="1"/>
</dbReference>
<keyword evidence="14" id="KW-1185">Reference proteome</keyword>
<evidence type="ECO:0000256" key="4">
    <source>
        <dbReference type="ARBA" id="ARBA00022553"/>
    </source>
</evidence>
<keyword evidence="9" id="KW-0902">Two-component regulatory system</keyword>
<dbReference type="Pfam" id="PF02518">
    <property type="entry name" value="HATPase_c"/>
    <property type="match status" value="1"/>
</dbReference>
<evidence type="ECO:0000256" key="10">
    <source>
        <dbReference type="ARBA" id="ARBA00023136"/>
    </source>
</evidence>
<dbReference type="Gene3D" id="3.30.565.10">
    <property type="entry name" value="Histidine kinase-like ATPase, C-terminal domain"/>
    <property type="match status" value="1"/>
</dbReference>
<comment type="catalytic activity">
    <reaction evidence="1">
        <text>ATP + protein L-histidine = ADP + protein N-phospho-L-histidine.</text>
        <dbReference type="EC" id="2.7.13.3"/>
    </reaction>
</comment>
<feature type="transmembrane region" description="Helical" evidence="11">
    <location>
        <begin position="45"/>
        <end position="65"/>
    </location>
</feature>
<keyword evidence="10 11" id="KW-0472">Membrane</keyword>
<sequence length="345" mass="39844">MKRKVIRIGIHIATFILAISCFLFSYWLVHFLLNSFNLELNWWLSQTLVTIVGFVATSLIGRLFVNEKTLFVTMKRMLKEMSQGNFDSKTDDMGRFFRYVDDDWDDFLKQLNQTSQRLKEMETLKQRFISDVSHEIRSPLTSIIGFTQLAKKEDEDSDKRHYYLDNIQQESLRLSQMSDSLLRLATLEEERVLDRKIFAVDTQIEHVLSVFDVQLKENDIILETVITPCKYEGDEHLMYQVWQNLIANAIRFSEAGSTLSLVMTTDEGLWSVEVCDTGKGMTPEQVNRIFERFYKADESRTSSTGGSGLGLSIVAKIIECHRDLTISVESEEYRGTCFKVTGPLS</sequence>
<evidence type="ECO:0000256" key="8">
    <source>
        <dbReference type="ARBA" id="ARBA00022989"/>
    </source>
</evidence>
<dbReference type="PROSITE" id="PS50109">
    <property type="entry name" value="HIS_KIN"/>
    <property type="match status" value="1"/>
</dbReference>
<dbReference type="OrthoDB" id="9813151at2"/>
<comment type="subcellular location">
    <subcellularLocation>
        <location evidence="2">Membrane</location>
        <topology evidence="2">Multi-pass membrane protein</topology>
    </subcellularLocation>
</comment>
<evidence type="ECO:0000313" key="14">
    <source>
        <dbReference type="Proteomes" id="UP000310506"/>
    </source>
</evidence>
<feature type="domain" description="Histidine kinase" evidence="12">
    <location>
        <begin position="131"/>
        <end position="345"/>
    </location>
</feature>
<proteinExistence type="predicted"/>
<keyword evidence="6 11" id="KW-0812">Transmembrane</keyword>
<dbReference type="PRINTS" id="PR00344">
    <property type="entry name" value="BCTRLSENSOR"/>
</dbReference>
<evidence type="ECO:0000256" key="1">
    <source>
        <dbReference type="ARBA" id="ARBA00000085"/>
    </source>
</evidence>
<dbReference type="SUPFAM" id="SSF47384">
    <property type="entry name" value="Homodimeric domain of signal transducing histidine kinase"/>
    <property type="match status" value="1"/>
</dbReference>
<evidence type="ECO:0000313" key="13">
    <source>
        <dbReference type="EMBL" id="THB62297.1"/>
    </source>
</evidence>
<keyword evidence="7 13" id="KW-0418">Kinase</keyword>
<dbReference type="InterPro" id="IPR050398">
    <property type="entry name" value="HssS/ArlS-like"/>
</dbReference>
<evidence type="ECO:0000256" key="7">
    <source>
        <dbReference type="ARBA" id="ARBA00022777"/>
    </source>
</evidence>
<gene>
    <name evidence="13" type="ORF">ESZ54_00335</name>
</gene>
<keyword evidence="4" id="KW-0597">Phosphoprotein</keyword>
<dbReference type="Gene3D" id="1.10.287.130">
    <property type="match status" value="1"/>
</dbReference>
<dbReference type="RefSeq" id="WP_136135683.1">
    <property type="nucleotide sequence ID" value="NZ_SDGV01000001.1"/>
</dbReference>
<dbReference type="SMART" id="SM00388">
    <property type="entry name" value="HisKA"/>
    <property type="match status" value="1"/>
</dbReference>
<evidence type="ECO:0000256" key="9">
    <source>
        <dbReference type="ARBA" id="ARBA00023012"/>
    </source>
</evidence>
<dbReference type="Proteomes" id="UP000310506">
    <property type="component" value="Unassembled WGS sequence"/>
</dbReference>
<dbReference type="AlphaFoldDB" id="A0A4S3B771"/>
<dbReference type="InterPro" id="IPR036097">
    <property type="entry name" value="HisK_dim/P_sf"/>
</dbReference>
<dbReference type="InterPro" id="IPR003661">
    <property type="entry name" value="HisK_dim/P_dom"/>
</dbReference>
<dbReference type="SMART" id="SM00387">
    <property type="entry name" value="HATPase_c"/>
    <property type="match status" value="1"/>
</dbReference>
<dbReference type="PANTHER" id="PTHR45528">
    <property type="entry name" value="SENSOR HISTIDINE KINASE CPXA"/>
    <property type="match status" value="1"/>
</dbReference>